<accession>A0AAV0NTU0</accession>
<evidence type="ECO:0000256" key="1">
    <source>
        <dbReference type="ARBA" id="ARBA00022821"/>
    </source>
</evidence>
<protein>
    <submittedName>
        <fullName evidence="2">Uncharacterized protein</fullName>
    </submittedName>
</protein>
<reference evidence="2" key="1">
    <citation type="submission" date="2022-08" db="EMBL/GenBank/DDBJ databases">
        <authorList>
            <person name="Gutierrez-Valencia J."/>
        </authorList>
    </citation>
    <scope>NUCLEOTIDE SEQUENCE</scope>
</reference>
<dbReference type="Gene3D" id="3.80.10.10">
    <property type="entry name" value="Ribonuclease Inhibitor"/>
    <property type="match status" value="1"/>
</dbReference>
<evidence type="ECO:0000313" key="3">
    <source>
        <dbReference type="Proteomes" id="UP001154282"/>
    </source>
</evidence>
<dbReference type="PANTHER" id="PTHR36766">
    <property type="entry name" value="PLANT BROAD-SPECTRUM MILDEW RESISTANCE PROTEIN RPW8"/>
    <property type="match status" value="1"/>
</dbReference>
<proteinExistence type="predicted"/>
<dbReference type="InterPro" id="IPR032675">
    <property type="entry name" value="LRR_dom_sf"/>
</dbReference>
<dbReference type="Proteomes" id="UP001154282">
    <property type="component" value="Unassembled WGS sequence"/>
</dbReference>
<keyword evidence="3" id="KW-1185">Reference proteome</keyword>
<gene>
    <name evidence="2" type="ORF">LITE_LOCUS35092</name>
</gene>
<organism evidence="2 3">
    <name type="scientific">Linum tenue</name>
    <dbReference type="NCBI Taxonomy" id="586396"/>
    <lineage>
        <taxon>Eukaryota</taxon>
        <taxon>Viridiplantae</taxon>
        <taxon>Streptophyta</taxon>
        <taxon>Embryophyta</taxon>
        <taxon>Tracheophyta</taxon>
        <taxon>Spermatophyta</taxon>
        <taxon>Magnoliopsida</taxon>
        <taxon>eudicotyledons</taxon>
        <taxon>Gunneridae</taxon>
        <taxon>Pentapetalae</taxon>
        <taxon>rosids</taxon>
        <taxon>fabids</taxon>
        <taxon>Malpighiales</taxon>
        <taxon>Linaceae</taxon>
        <taxon>Linum</taxon>
    </lineage>
</organism>
<evidence type="ECO:0000313" key="2">
    <source>
        <dbReference type="EMBL" id="CAI0461772.1"/>
    </source>
</evidence>
<dbReference type="AlphaFoldDB" id="A0AAV0NTU0"/>
<dbReference type="SUPFAM" id="SSF52058">
    <property type="entry name" value="L domain-like"/>
    <property type="match status" value="1"/>
</dbReference>
<name>A0AAV0NTU0_9ROSI</name>
<comment type="caution">
    <text evidence="2">The sequence shown here is derived from an EMBL/GenBank/DDBJ whole genome shotgun (WGS) entry which is preliminary data.</text>
</comment>
<sequence>MVGGSILGAFLQVLFDRIASREVLDFFRGQKLSVGLLQKLNTMLIYVSGVLDDAEEKQITKPSVKLLLLMGCLGVESFPGKRLLPSTLTILKIWDFPSLTSLDWEGLQNLHSLRELQICNCPNLKCLPEEGFPLNLSHLYVSWCPLLEQRCRPDDGEDWPKIAHIPELEINFQKITTLEPSA</sequence>
<dbReference type="EMBL" id="CAMGYJ010000008">
    <property type="protein sequence ID" value="CAI0461772.1"/>
    <property type="molecule type" value="Genomic_DNA"/>
</dbReference>
<dbReference type="GO" id="GO:0006952">
    <property type="term" value="P:defense response"/>
    <property type="evidence" value="ECO:0007669"/>
    <property type="project" value="UniProtKB-KW"/>
</dbReference>
<dbReference type="PANTHER" id="PTHR36766:SF70">
    <property type="entry name" value="DISEASE RESISTANCE PROTEIN RGA4"/>
    <property type="match status" value="1"/>
</dbReference>
<keyword evidence="1" id="KW-0611">Plant defense</keyword>